<keyword evidence="8" id="KW-0175">Coiled coil</keyword>
<name>A0ABT0CFN4_THEVL</name>
<dbReference type="Gene3D" id="1.10.287.130">
    <property type="match status" value="1"/>
</dbReference>
<keyword evidence="5" id="KW-0418">Kinase</keyword>
<dbReference type="SMART" id="SM00387">
    <property type="entry name" value="HATPase_c"/>
    <property type="match status" value="1"/>
</dbReference>
<keyword evidence="6" id="KW-0902">Two-component regulatory system</keyword>
<evidence type="ECO:0000313" key="11">
    <source>
        <dbReference type="EMBL" id="MCJ2544576.1"/>
    </source>
</evidence>
<dbReference type="InterPro" id="IPR003661">
    <property type="entry name" value="HisK_dim/P_dom"/>
</dbReference>
<comment type="caution">
    <text evidence="11">The sequence shown here is derived from an EMBL/GenBank/DDBJ whole genome shotgun (WGS) entry which is preliminary data.</text>
</comment>
<dbReference type="PANTHER" id="PTHR43711">
    <property type="entry name" value="TWO-COMPONENT HISTIDINE KINASE"/>
    <property type="match status" value="1"/>
</dbReference>
<dbReference type="RefSeq" id="WP_244353280.1">
    <property type="nucleotide sequence ID" value="NZ_JAFIRA010000081.1"/>
</dbReference>
<dbReference type="SUPFAM" id="SSF52172">
    <property type="entry name" value="CheY-like"/>
    <property type="match status" value="1"/>
</dbReference>
<feature type="modified residue" description="4-aspartylphosphate" evidence="7">
    <location>
        <position position="62"/>
    </location>
</feature>
<dbReference type="InterPro" id="IPR036097">
    <property type="entry name" value="HisK_dim/P_sf"/>
</dbReference>
<evidence type="ECO:0000256" key="8">
    <source>
        <dbReference type="SAM" id="Coils"/>
    </source>
</evidence>
<feature type="coiled-coil region" evidence="8">
    <location>
        <begin position="134"/>
        <end position="189"/>
    </location>
</feature>
<evidence type="ECO:0000256" key="6">
    <source>
        <dbReference type="ARBA" id="ARBA00023012"/>
    </source>
</evidence>
<reference evidence="11" key="1">
    <citation type="submission" date="2021-02" db="EMBL/GenBank/DDBJ databases">
        <title>The CRISPR/cas machinery reduction and long-range gene transfer in the hot spring cyanobacterium Synechococcus.</title>
        <authorList>
            <person name="Dvorak P."/>
            <person name="Jahodarova E."/>
            <person name="Hasler P."/>
            <person name="Poulickova A."/>
        </authorList>
    </citation>
    <scope>NUCLEOTIDE SEQUENCE</scope>
    <source>
        <strain evidence="11">Rupite</strain>
    </source>
</reference>
<dbReference type="InterPro" id="IPR004358">
    <property type="entry name" value="Sig_transdc_His_kin-like_C"/>
</dbReference>
<dbReference type="PRINTS" id="PR00344">
    <property type="entry name" value="BCTRLSENSOR"/>
</dbReference>
<evidence type="ECO:0000256" key="4">
    <source>
        <dbReference type="ARBA" id="ARBA00022679"/>
    </source>
</evidence>
<feature type="domain" description="Histidine kinase" evidence="9">
    <location>
        <begin position="189"/>
        <end position="408"/>
    </location>
</feature>
<evidence type="ECO:0000256" key="7">
    <source>
        <dbReference type="PROSITE-ProRule" id="PRU00169"/>
    </source>
</evidence>
<dbReference type="EMBL" id="JAFIRA010000081">
    <property type="protein sequence ID" value="MCJ2544576.1"/>
    <property type="molecule type" value="Genomic_DNA"/>
</dbReference>
<dbReference type="Proteomes" id="UP000830835">
    <property type="component" value="Unassembled WGS sequence"/>
</dbReference>
<protein>
    <recommendedName>
        <fullName evidence="2">histidine kinase</fullName>
        <ecNumber evidence="2">2.7.13.3</ecNumber>
    </recommendedName>
</protein>
<evidence type="ECO:0000313" key="12">
    <source>
        <dbReference type="Proteomes" id="UP000830835"/>
    </source>
</evidence>
<evidence type="ECO:0000259" key="9">
    <source>
        <dbReference type="PROSITE" id="PS50109"/>
    </source>
</evidence>
<evidence type="ECO:0000256" key="3">
    <source>
        <dbReference type="ARBA" id="ARBA00022553"/>
    </source>
</evidence>
<gene>
    <name evidence="11" type="ORF">JX360_16960</name>
</gene>
<dbReference type="SUPFAM" id="SSF47384">
    <property type="entry name" value="Homodimeric domain of signal transducing histidine kinase"/>
    <property type="match status" value="1"/>
</dbReference>
<organism evidence="11 12">
    <name type="scientific">Thermostichus vulcanus str. 'Rupite'</name>
    <dbReference type="NCBI Taxonomy" id="2813851"/>
    <lineage>
        <taxon>Bacteria</taxon>
        <taxon>Bacillati</taxon>
        <taxon>Cyanobacteriota</taxon>
        <taxon>Cyanophyceae</taxon>
        <taxon>Thermostichales</taxon>
        <taxon>Thermostichaceae</taxon>
        <taxon>Thermostichus</taxon>
    </lineage>
</organism>
<dbReference type="SMART" id="SM00388">
    <property type="entry name" value="HisKA"/>
    <property type="match status" value="1"/>
</dbReference>
<keyword evidence="4" id="KW-0808">Transferase</keyword>
<dbReference type="CDD" id="cd17569">
    <property type="entry name" value="REC_HupR-like"/>
    <property type="match status" value="1"/>
</dbReference>
<dbReference type="SMART" id="SM00448">
    <property type="entry name" value="REC"/>
    <property type="match status" value="1"/>
</dbReference>
<accession>A0ABT0CFN4</accession>
<dbReference type="EC" id="2.7.13.3" evidence="2"/>
<dbReference type="Gene3D" id="3.40.50.2300">
    <property type="match status" value="1"/>
</dbReference>
<dbReference type="Pfam" id="PF00512">
    <property type="entry name" value="HisKA"/>
    <property type="match status" value="1"/>
</dbReference>
<feature type="domain" description="Response regulatory" evidence="10">
    <location>
        <begin position="5"/>
        <end position="128"/>
    </location>
</feature>
<dbReference type="InterPro" id="IPR005467">
    <property type="entry name" value="His_kinase_dom"/>
</dbReference>
<dbReference type="InterPro" id="IPR001789">
    <property type="entry name" value="Sig_transdc_resp-reg_receiver"/>
</dbReference>
<dbReference type="InterPro" id="IPR011006">
    <property type="entry name" value="CheY-like_superfamily"/>
</dbReference>
<dbReference type="InterPro" id="IPR050736">
    <property type="entry name" value="Sensor_HK_Regulatory"/>
</dbReference>
<keyword evidence="12" id="KW-1185">Reference proteome</keyword>
<comment type="catalytic activity">
    <reaction evidence="1">
        <text>ATP + protein L-histidine = ADP + protein N-phospho-L-histidine.</text>
        <dbReference type="EC" id="2.7.13.3"/>
    </reaction>
</comment>
<dbReference type="Pfam" id="PF00072">
    <property type="entry name" value="Response_reg"/>
    <property type="match status" value="1"/>
</dbReference>
<sequence>MRKPAIVCVDDERSVLASLRDQLRHCLGADYQIELAESGDEAFEILDELSQQGSQIPIIISDQIMPGMKGDELLIKVHTLFPETIKIMLTGQANVDDVGNAVNRARLYRYIAKPWHDIDLCLTVKEALRSYDLDRELTLKNQALQELNASLEAKVRERSAQLEERNRLLEEQNQQIEQLSLLKDQLISTVSHDLRNPIGSILGVSRLLLSLEDLRKDPEQMTGLVQQIHRSAERMFKLVNDLLDLSRIEQGMPPQREVVNLRELLSQQVESFQPNFQAKSLQIIFEPPAANLTLTADATGLSQVFSNLISNAIKYTPQQGSITVSTQMQENRVAIQIADTGIGIPSESLPLLFTKFFRVDNPNHRAEDGTGLGLAIVKGIVEQHQGQIQVESEVGKGSVFRVVLPLDPTLNSF</sequence>
<evidence type="ECO:0000256" key="2">
    <source>
        <dbReference type="ARBA" id="ARBA00012438"/>
    </source>
</evidence>
<dbReference type="Pfam" id="PF02518">
    <property type="entry name" value="HATPase_c"/>
    <property type="match status" value="1"/>
</dbReference>
<dbReference type="InterPro" id="IPR036890">
    <property type="entry name" value="HATPase_C_sf"/>
</dbReference>
<evidence type="ECO:0000259" key="10">
    <source>
        <dbReference type="PROSITE" id="PS50110"/>
    </source>
</evidence>
<dbReference type="PROSITE" id="PS50110">
    <property type="entry name" value="RESPONSE_REGULATORY"/>
    <property type="match status" value="1"/>
</dbReference>
<dbReference type="CDD" id="cd00082">
    <property type="entry name" value="HisKA"/>
    <property type="match status" value="1"/>
</dbReference>
<dbReference type="PROSITE" id="PS50109">
    <property type="entry name" value="HIS_KIN"/>
    <property type="match status" value="1"/>
</dbReference>
<dbReference type="SUPFAM" id="SSF55874">
    <property type="entry name" value="ATPase domain of HSP90 chaperone/DNA topoisomerase II/histidine kinase"/>
    <property type="match status" value="1"/>
</dbReference>
<evidence type="ECO:0000256" key="1">
    <source>
        <dbReference type="ARBA" id="ARBA00000085"/>
    </source>
</evidence>
<dbReference type="CDD" id="cd00075">
    <property type="entry name" value="HATPase"/>
    <property type="match status" value="1"/>
</dbReference>
<evidence type="ECO:0000256" key="5">
    <source>
        <dbReference type="ARBA" id="ARBA00022777"/>
    </source>
</evidence>
<dbReference type="Gene3D" id="3.30.565.10">
    <property type="entry name" value="Histidine kinase-like ATPase, C-terminal domain"/>
    <property type="match status" value="1"/>
</dbReference>
<dbReference type="PANTHER" id="PTHR43711:SF1">
    <property type="entry name" value="HISTIDINE KINASE 1"/>
    <property type="match status" value="1"/>
</dbReference>
<keyword evidence="3 7" id="KW-0597">Phosphoprotein</keyword>
<dbReference type="InterPro" id="IPR003594">
    <property type="entry name" value="HATPase_dom"/>
</dbReference>
<proteinExistence type="predicted"/>